<evidence type="ECO:0000256" key="1">
    <source>
        <dbReference type="ARBA" id="ARBA00022729"/>
    </source>
</evidence>
<feature type="region of interest" description="Disordered" evidence="2">
    <location>
        <begin position="778"/>
        <end position="819"/>
    </location>
</feature>
<dbReference type="InterPro" id="IPR003343">
    <property type="entry name" value="Big_2"/>
</dbReference>
<dbReference type="Proteomes" id="UP001322664">
    <property type="component" value="Chromosome"/>
</dbReference>
<protein>
    <submittedName>
        <fullName evidence="4">S-layer homology domain-containing protein</fullName>
    </submittedName>
</protein>
<evidence type="ECO:0000313" key="5">
    <source>
        <dbReference type="Proteomes" id="UP001322664"/>
    </source>
</evidence>
<dbReference type="SMART" id="SM00635">
    <property type="entry name" value="BID_2"/>
    <property type="match status" value="1"/>
</dbReference>
<dbReference type="RefSeq" id="WP_319835608.1">
    <property type="nucleotide sequence ID" value="NZ_CP137624.1"/>
</dbReference>
<dbReference type="InterPro" id="IPR008964">
    <property type="entry name" value="Invasin/intimin_cell_adhesion"/>
</dbReference>
<proteinExistence type="predicted"/>
<evidence type="ECO:0000259" key="3">
    <source>
        <dbReference type="PROSITE" id="PS51272"/>
    </source>
</evidence>
<organism evidence="4 5">
    <name type="scientific">Lysinibacillus louembei</name>
    <dbReference type="NCBI Taxonomy" id="1470088"/>
    <lineage>
        <taxon>Bacteria</taxon>
        <taxon>Bacillati</taxon>
        <taxon>Bacillota</taxon>
        <taxon>Bacilli</taxon>
        <taxon>Bacillales</taxon>
        <taxon>Bacillaceae</taxon>
        <taxon>Lysinibacillus</taxon>
    </lineage>
</organism>
<feature type="domain" description="SLH" evidence="3">
    <location>
        <begin position="1252"/>
        <end position="1311"/>
    </location>
</feature>
<dbReference type="SUPFAM" id="SSF49373">
    <property type="entry name" value="Invasin/intimin cell-adhesion fragments"/>
    <property type="match status" value="1"/>
</dbReference>
<dbReference type="PROSITE" id="PS51272">
    <property type="entry name" value="SLH"/>
    <property type="match status" value="3"/>
</dbReference>
<reference evidence="4 5" key="1">
    <citation type="submission" date="2023-09" db="EMBL/GenBank/DDBJ databases">
        <authorList>
            <person name="Page C.A."/>
            <person name="Perez-Diaz I.M."/>
        </authorList>
    </citation>
    <scope>NUCLEOTIDE SEQUENCE [LARGE SCALE GENOMIC DNA]</scope>
    <source>
        <strain evidence="4 5">Ll15</strain>
    </source>
</reference>
<feature type="region of interest" description="Disordered" evidence="2">
    <location>
        <begin position="49"/>
        <end position="76"/>
    </location>
</feature>
<evidence type="ECO:0000256" key="2">
    <source>
        <dbReference type="SAM" id="MobiDB-lite"/>
    </source>
</evidence>
<dbReference type="PANTHER" id="PTHR43308">
    <property type="entry name" value="OUTER MEMBRANE PROTEIN ALPHA-RELATED"/>
    <property type="match status" value="1"/>
</dbReference>
<dbReference type="PANTHER" id="PTHR43308:SF5">
    <property type="entry name" value="S-LAYER PROTEIN _ PEPTIDOGLYCAN ENDO-BETA-N-ACETYLGLUCOSAMINIDASE"/>
    <property type="match status" value="1"/>
</dbReference>
<keyword evidence="1" id="KW-0732">Signal</keyword>
<dbReference type="Pfam" id="PF00395">
    <property type="entry name" value="SLH"/>
    <property type="match status" value="3"/>
</dbReference>
<dbReference type="Gene3D" id="1.50.10.20">
    <property type="match status" value="1"/>
</dbReference>
<dbReference type="Pfam" id="PF02368">
    <property type="entry name" value="Big_2"/>
    <property type="match status" value="1"/>
</dbReference>
<feature type="domain" description="SLH" evidence="3">
    <location>
        <begin position="1129"/>
        <end position="1186"/>
    </location>
</feature>
<dbReference type="InterPro" id="IPR008930">
    <property type="entry name" value="Terpenoid_cyclase/PrenylTrfase"/>
</dbReference>
<evidence type="ECO:0000313" key="4">
    <source>
        <dbReference type="EMBL" id="WPK10338.1"/>
    </source>
</evidence>
<dbReference type="InterPro" id="IPR027954">
    <property type="entry name" value="Transcobalamin-like_C"/>
</dbReference>
<feature type="compositionally biased region" description="Acidic residues" evidence="2">
    <location>
        <begin position="791"/>
        <end position="802"/>
    </location>
</feature>
<dbReference type="InterPro" id="IPR051465">
    <property type="entry name" value="Cell_Envelope_Struct_Comp"/>
</dbReference>
<dbReference type="Gene3D" id="2.170.130.30">
    <property type="match status" value="1"/>
</dbReference>
<gene>
    <name evidence="4" type="ORF">R6U77_10365</name>
</gene>
<accession>A0ABZ0RU39</accession>
<feature type="compositionally biased region" description="Basic and acidic residues" evidence="2">
    <location>
        <begin position="65"/>
        <end position="76"/>
    </location>
</feature>
<name>A0ABZ0RU39_9BACI</name>
<dbReference type="Gene3D" id="2.60.40.1080">
    <property type="match status" value="1"/>
</dbReference>
<dbReference type="CDD" id="cd00688">
    <property type="entry name" value="ISOPREN_C2_like"/>
    <property type="match status" value="1"/>
</dbReference>
<dbReference type="InterPro" id="IPR001119">
    <property type="entry name" value="SLH_dom"/>
</dbReference>
<dbReference type="EMBL" id="CP137624">
    <property type="protein sequence ID" value="WPK10338.1"/>
    <property type="molecule type" value="Genomic_DNA"/>
</dbReference>
<keyword evidence="5" id="KW-1185">Reference proteome</keyword>
<sequence>MAIWKKQLHIALVFILVLSLFSPASVIKAQHFEGETGALNSENAHNISEQHLDDSTKQDNTTEPDNEKKLEDSTEQDHAFELAELEQPIQLNDATITPFMEISPLSVSDIQLNIEEPLLLQVAETFELIATTSTTEDSASIEWTSSNSGVATVDNGLVTAKAIGETIITAKLGTNTKAITAYVISPEAREAIDFILALPPITSADETTYQLLLQARELDSKVKAPARTLLITAGKLPYFTMLLEKEITYFKLYMQDPNNDLPTPEEMTSLSEEVNSKLDTIREKYSTLIKTSGYRKVTDSEILAFNDNLIAKEVKYAYLAINALPKIEELTINTTIKEQLDYARKKYNILPTTYRNNNSVSNKQELFDKEVRYVELLIDAIDIDSTSAKEQLATAKAAYNSLNPKSLQNNVSNYDDLIKKEQIINAEGDINQVITKINALPSLEALVWADRPKVIEAQQAYDQLLDEFKTRVTNYAKLEALQKRLIELQPPTVDAYHAVANYLSSSSAIPTYGSEWTILTLARGDNSDKYKDYYEQYYSNLVKHVKTTNGKIGSQSTDWSRVIIALTAIGKDPRDVGGYNLVEKLTDYNFAISPGINSAVYSLIALDTWAFDLPETATTTRDKLIDYILSKEIKGAGGFALSGSNDDADVTGMTLQALAPYYQSNTKVQEVINRAVDKLAAMQLPNGGYKSADYSVVKGVENPESAAQVVTALVSLGIDVNKDERFNKVISNIMTYQSDDGGFKHSYSQNKANGMATVQVGYSLAAYNRLLSGQTALYDMSDTKDRPSTPEDGDGDDDEEPSPPDNNGNQPSVPSDKEPIGYATVSIRISSSEVPLKPTATKVFAGETAFDALKRATDDNGIALSYRQTELGVYIDGIAGLYEFDRGPLSGWMYRVNGVFPSYSAASYVLSPNDVVEWVYTIDLGKDTGGYVDGIENGAGGAAGDATCAEGDTECIAKLCPEGDEQCIAEHTVPKTDTEQPQNKTVVEITIEGNENKALITQENLQQYREKNIQKLIIQSDDNFKLEIPMSTFNTMTLADGEQISASVTKDIDNKQFTISFGIETAQGRVKPISLGNEYLKVTLPAKNVKANSVVLQLVGGAYKPVPHQVVNGEIVVFTKTSGTFVIAERSATFNDIANLANKDEIEFLANRLVIQGTTSETFEPNKPITRAQFAALISRSLGLQSTGENPFSDTQGKWYESDIQALFEAGITKGTTASTFNPEAPITRQQAAAFMARILDYVKVDVKANGQVDFTDSSNISPEYLPYIELLNSLDIMTGKEDGSFDPGASLTRGQTAKILKRTLIIAEMM</sequence>
<dbReference type="Pfam" id="PF14478">
    <property type="entry name" value="DUF4430"/>
    <property type="match status" value="1"/>
</dbReference>
<feature type="domain" description="SLH" evidence="3">
    <location>
        <begin position="1187"/>
        <end position="1250"/>
    </location>
</feature>
<dbReference type="SUPFAM" id="SSF48239">
    <property type="entry name" value="Terpenoid cyclases/Protein prenyltransferases"/>
    <property type="match status" value="1"/>
</dbReference>